<gene>
    <name evidence="1" type="ORF">CZ814_03317</name>
</gene>
<proteinExistence type="predicted"/>
<dbReference type="Proteomes" id="UP000191116">
    <property type="component" value="Unassembled WGS sequence"/>
</dbReference>
<dbReference type="OrthoDB" id="6631624at2"/>
<evidence type="ECO:0008006" key="3">
    <source>
        <dbReference type="Google" id="ProtNLM"/>
    </source>
</evidence>
<sequence length="328" mass="36795">MAGLHEHQLVQSIIFNDEKLDLSFLSRANFIETISLDGPKLIIVFDDKESILRDDLGITEKSVMTIVLADPFNSDMLSWSADWVVMTMPVDEGDNVTFNLMPKVLCDLKKPSPVGRCFVKQAVSNILQHLVPNMPHDVGVFPFKLDFHLLPAQRTSRLLRQIAKELGAVVFIRRGTLVFRTLAELQQRSAKYQYHYNDTRQKYQIAQFTLPNDESIVADLTQRCYIGWDDVKGIVKSTRHVSAPVEHTGATSQAVLNNLTKIPITVLDANMQGNGGLQAGDCIDIVWNRSDLEKPIDESLPVKVVLGTVAHSFAGKRYLNRIKGVLDK</sequence>
<evidence type="ECO:0000313" key="2">
    <source>
        <dbReference type="Proteomes" id="UP000191116"/>
    </source>
</evidence>
<dbReference type="AlphaFoldDB" id="A0A1T4UJH7"/>
<accession>A0A1T4UJH7</accession>
<name>A0A1T4UJH7_9GAMM</name>
<protein>
    <recommendedName>
        <fullName evidence="3">Phage late control gene D protein (GPD)</fullName>
    </recommendedName>
</protein>
<dbReference type="EMBL" id="FUWP01000025">
    <property type="protein sequence ID" value="SKA52641.1"/>
    <property type="molecule type" value="Genomic_DNA"/>
</dbReference>
<organism evidence="1 2">
    <name type="scientific">Photobacterium toruni</name>
    <dbReference type="NCBI Taxonomy" id="1935446"/>
    <lineage>
        <taxon>Bacteria</taxon>
        <taxon>Pseudomonadati</taxon>
        <taxon>Pseudomonadota</taxon>
        <taxon>Gammaproteobacteria</taxon>
        <taxon>Vibrionales</taxon>
        <taxon>Vibrionaceae</taxon>
        <taxon>Photobacterium</taxon>
    </lineage>
</organism>
<evidence type="ECO:0000313" key="1">
    <source>
        <dbReference type="EMBL" id="SKA52641.1"/>
    </source>
</evidence>
<reference evidence="1 2" key="1">
    <citation type="submission" date="2017-02" db="EMBL/GenBank/DDBJ databases">
        <authorList>
            <person name="Peterson S.W."/>
        </authorList>
    </citation>
    <scope>NUCLEOTIDE SEQUENCE [LARGE SCALE GENOMIC DNA]</scope>
    <source>
        <strain evidence="1 2">CECT 9189</strain>
    </source>
</reference>
<dbReference type="RefSeq" id="WP_080176034.1">
    <property type="nucleotide sequence ID" value="NZ_AP024857.1"/>
</dbReference>